<evidence type="ECO:0000256" key="4">
    <source>
        <dbReference type="ARBA" id="ARBA00022692"/>
    </source>
</evidence>
<dbReference type="GO" id="GO:0000064">
    <property type="term" value="F:L-ornithine transmembrane transporter activity"/>
    <property type="evidence" value="ECO:0007669"/>
    <property type="project" value="TreeGrafter"/>
</dbReference>
<sequence length="240" mass="27468">MQAQTEFFDHGGYLETVKGVYKNEGFIGFYRGCVPPFLGSMMYRSTQFAILDATHTYYQNNPTMTKQIPYTMGLEPRVIAAGLLAGFTRSIMECPFEYAKVNRQTGQNWQFTHIYKGYMIINVRNAGLLTSFFILLDFSRRNTKLYETKLGQFVASGTAACMSFWLIWPLEFLKNQIQAENVHFGNTIRERVKNILKLHGPMGMYRGIFAGSQSIFFRNGASMIVMQAAQKKLTQMGLRD</sequence>
<keyword evidence="12" id="KW-1185">Reference proteome</keyword>
<feature type="repeat" description="Solcar" evidence="9">
    <location>
        <begin position="1"/>
        <end position="57"/>
    </location>
</feature>
<evidence type="ECO:0000256" key="1">
    <source>
        <dbReference type="ARBA" id="ARBA00004225"/>
    </source>
</evidence>
<organism evidence="11 12">
    <name type="scientific">Stylonychia lemnae</name>
    <name type="common">Ciliate</name>
    <dbReference type="NCBI Taxonomy" id="5949"/>
    <lineage>
        <taxon>Eukaryota</taxon>
        <taxon>Sar</taxon>
        <taxon>Alveolata</taxon>
        <taxon>Ciliophora</taxon>
        <taxon>Intramacronucleata</taxon>
        <taxon>Spirotrichea</taxon>
        <taxon>Stichotrichia</taxon>
        <taxon>Sporadotrichida</taxon>
        <taxon>Oxytrichidae</taxon>
        <taxon>Stylonychinae</taxon>
        <taxon>Stylonychia</taxon>
    </lineage>
</organism>
<evidence type="ECO:0000256" key="8">
    <source>
        <dbReference type="ARBA" id="ARBA00023136"/>
    </source>
</evidence>
<feature type="repeat" description="Solcar" evidence="9">
    <location>
        <begin position="147"/>
        <end position="232"/>
    </location>
</feature>
<dbReference type="GO" id="GO:1990575">
    <property type="term" value="P:mitochondrial L-ornithine transmembrane transport"/>
    <property type="evidence" value="ECO:0007669"/>
    <property type="project" value="TreeGrafter"/>
</dbReference>
<dbReference type="InterPro" id="IPR018108">
    <property type="entry name" value="MCP_transmembrane"/>
</dbReference>
<reference evidence="11 12" key="1">
    <citation type="submission" date="2014-06" db="EMBL/GenBank/DDBJ databases">
        <authorList>
            <person name="Swart Estienne"/>
        </authorList>
    </citation>
    <scope>NUCLEOTIDE SEQUENCE [LARGE SCALE GENOMIC DNA]</scope>
    <source>
        <strain evidence="11 12">130c</strain>
    </source>
</reference>
<dbReference type="SUPFAM" id="SSF103506">
    <property type="entry name" value="Mitochondrial carrier"/>
    <property type="match status" value="1"/>
</dbReference>
<keyword evidence="6" id="KW-1133">Transmembrane helix</keyword>
<protein>
    <recommendedName>
        <fullName evidence="13">Mitochondrial carrier protein</fullName>
    </recommendedName>
</protein>
<dbReference type="PANTHER" id="PTHR45624:SF58">
    <property type="entry name" value="CARRIER PROTEIN, PUTATIVE-RELATED"/>
    <property type="match status" value="1"/>
</dbReference>
<dbReference type="GO" id="GO:0031966">
    <property type="term" value="C:mitochondrial membrane"/>
    <property type="evidence" value="ECO:0007669"/>
    <property type="project" value="UniProtKB-SubCell"/>
</dbReference>
<evidence type="ECO:0000256" key="2">
    <source>
        <dbReference type="ARBA" id="ARBA00006375"/>
    </source>
</evidence>
<keyword evidence="5" id="KW-0677">Repeat</keyword>
<gene>
    <name evidence="11" type="primary">Contig8843.g9448</name>
    <name evidence="11" type="ORF">STYLEM_16774</name>
</gene>
<keyword evidence="4 9" id="KW-0812">Transmembrane</keyword>
<evidence type="ECO:0000256" key="10">
    <source>
        <dbReference type="RuleBase" id="RU000488"/>
    </source>
</evidence>
<evidence type="ECO:0000256" key="9">
    <source>
        <dbReference type="PROSITE-ProRule" id="PRU00282"/>
    </source>
</evidence>
<comment type="similarity">
    <text evidence="2 10">Belongs to the mitochondrial carrier (TC 2.A.29) family.</text>
</comment>
<evidence type="ECO:0000256" key="5">
    <source>
        <dbReference type="ARBA" id="ARBA00022737"/>
    </source>
</evidence>
<evidence type="ECO:0000313" key="11">
    <source>
        <dbReference type="EMBL" id="CDW87664.1"/>
    </source>
</evidence>
<keyword evidence="3 10" id="KW-0813">Transport</keyword>
<dbReference type="PROSITE" id="PS50920">
    <property type="entry name" value="SOLCAR"/>
    <property type="match status" value="2"/>
</dbReference>
<dbReference type="Proteomes" id="UP000039865">
    <property type="component" value="Unassembled WGS sequence"/>
</dbReference>
<dbReference type="InterPro" id="IPR023395">
    <property type="entry name" value="MCP_dom_sf"/>
</dbReference>
<keyword evidence="8 9" id="KW-0472">Membrane</keyword>
<dbReference type="PANTHER" id="PTHR45624">
    <property type="entry name" value="MITOCHONDRIAL BASIC AMINO ACIDS TRANSPORTER-RELATED"/>
    <property type="match status" value="1"/>
</dbReference>
<dbReference type="Gene3D" id="1.50.40.10">
    <property type="entry name" value="Mitochondrial carrier domain"/>
    <property type="match status" value="1"/>
</dbReference>
<evidence type="ECO:0000313" key="12">
    <source>
        <dbReference type="Proteomes" id="UP000039865"/>
    </source>
</evidence>
<name>A0A078AZN7_STYLE</name>
<dbReference type="EMBL" id="CCKQ01015821">
    <property type="protein sequence ID" value="CDW87664.1"/>
    <property type="molecule type" value="Genomic_DNA"/>
</dbReference>
<dbReference type="InterPro" id="IPR050567">
    <property type="entry name" value="Mitochondrial_Carrier"/>
</dbReference>
<comment type="subcellular location">
    <subcellularLocation>
        <location evidence="1">Mitochondrion membrane</location>
        <topology evidence="1">Multi-pass membrane protein</topology>
    </subcellularLocation>
</comment>
<keyword evidence="7" id="KW-0496">Mitochondrion</keyword>
<accession>A0A078AZN7</accession>
<evidence type="ECO:0000256" key="6">
    <source>
        <dbReference type="ARBA" id="ARBA00022989"/>
    </source>
</evidence>
<dbReference type="OrthoDB" id="14252at2759"/>
<dbReference type="Pfam" id="PF00153">
    <property type="entry name" value="Mito_carr"/>
    <property type="match status" value="2"/>
</dbReference>
<evidence type="ECO:0008006" key="13">
    <source>
        <dbReference type="Google" id="ProtNLM"/>
    </source>
</evidence>
<proteinExistence type="inferred from homology"/>
<evidence type="ECO:0000256" key="3">
    <source>
        <dbReference type="ARBA" id="ARBA00022448"/>
    </source>
</evidence>
<evidence type="ECO:0000256" key="7">
    <source>
        <dbReference type="ARBA" id="ARBA00023128"/>
    </source>
</evidence>
<dbReference type="InParanoid" id="A0A078AZN7"/>
<dbReference type="AlphaFoldDB" id="A0A078AZN7"/>